<dbReference type="Proteomes" id="UP000612349">
    <property type="component" value="Unassembled WGS sequence"/>
</dbReference>
<dbReference type="InterPro" id="IPR024079">
    <property type="entry name" value="MetalloPept_cat_dom_sf"/>
</dbReference>
<proteinExistence type="predicted"/>
<dbReference type="EMBL" id="BMIP01000001">
    <property type="protein sequence ID" value="GGD60893.1"/>
    <property type="molecule type" value="Genomic_DNA"/>
</dbReference>
<dbReference type="RefSeq" id="WP_066773622.1">
    <property type="nucleotide sequence ID" value="NZ_BMIP01000001.1"/>
</dbReference>
<feature type="domain" description="DUF5117" evidence="4">
    <location>
        <begin position="83"/>
        <end position="269"/>
    </location>
</feature>
<feature type="region of interest" description="Disordered" evidence="1">
    <location>
        <begin position="792"/>
        <end position="814"/>
    </location>
</feature>
<dbReference type="AlphaFoldDB" id="A0A917DRT7"/>
<evidence type="ECO:0000259" key="4">
    <source>
        <dbReference type="Pfam" id="PF17148"/>
    </source>
</evidence>
<evidence type="ECO:0000313" key="5">
    <source>
        <dbReference type="EMBL" id="GGD60893.1"/>
    </source>
</evidence>
<dbReference type="InterPro" id="IPR034032">
    <property type="entry name" value="Zn_MMP-like_bac"/>
</dbReference>
<keyword evidence="6" id="KW-1185">Reference proteome</keyword>
<dbReference type="InterPro" id="IPR032534">
    <property type="entry name" value="EcxA_zinc-bd"/>
</dbReference>
<evidence type="ECO:0008006" key="7">
    <source>
        <dbReference type="Google" id="ProtNLM"/>
    </source>
</evidence>
<keyword evidence="2" id="KW-0732">Signal</keyword>
<organism evidence="5 6">
    <name type="scientific">Croceicoccus mobilis</name>
    <dbReference type="NCBI Taxonomy" id="1703339"/>
    <lineage>
        <taxon>Bacteria</taxon>
        <taxon>Pseudomonadati</taxon>
        <taxon>Pseudomonadota</taxon>
        <taxon>Alphaproteobacteria</taxon>
        <taxon>Sphingomonadales</taxon>
        <taxon>Erythrobacteraceae</taxon>
        <taxon>Croceicoccus</taxon>
    </lineage>
</organism>
<dbReference type="InterPro" id="IPR033413">
    <property type="entry name" value="DUF5117"/>
</dbReference>
<protein>
    <recommendedName>
        <fullName evidence="7">Peptidase</fullName>
    </recommendedName>
</protein>
<evidence type="ECO:0000256" key="1">
    <source>
        <dbReference type="SAM" id="MobiDB-lite"/>
    </source>
</evidence>
<sequence>MLYAGGAALAFTAPGPAPALAAPSGMIAGLPKTDGYVPFYWDAADGKVLLEIPAFDEDVLYYVSAATNPGSVQAGFDRGVIYTAVVHFERSGDRVLVNQMNMDYRATGGSQALKDGVRDSFPSSVLAVLPVVSDAGGKVVVDGTPLFMRDAGYVSRRLKRSKQGDFRFDPAKSAFYPKRMKAFPENTEIETVATFTSSAPGKALSEVMPAPDIFTMRVHHSFLKAPTGYTPREADARIGVGSIEFKDFSKDFDDSPVTNWIRRWRLEKKNPGAAMSEPVEPIVYYFDPAIPDPIRHAMKEGLLWWNKSFEKAGFINAIEARDAPADMDPMDIRYAYVLWIQRDQRGFSSSGAFIDPRTGEVLGSKTHMDTYRIRTIANYFDAYSGGLPADGSGLTVADPSLLLDADGFAAMPKGQRDMVLLRQAVLTAHELGHTLGFGHNWNANMNDRSSVMEYPVPRVTVKDGKLDLSQSFMTSVGAYDDYMVEYAYTPFAAGQEEAGLDAIIADMRARGVLYTPSSDPRYAWYVDGLDPVAELENMGAVRDIALSSFGPAMLKSGEPYGNLRDMRLWMIYLHEQYAIEYGLRYIGGQFQNIVVKDKENGLTPTEFVPAATQREILGQLMDIIAPSHLAMPEDLLAQLVTDPDDNHEDMSDDAVFDQLKAARILAAQVLEPLFDGDRASRMMALAARKPDTLTFPQMVDTVIAHSWDVKPSGSAQDQALLRVTQNVAMLAMMKLGADEDTSPAARYFVLDRLDQLAKQLSGRKAPDALTAAFYRESARQIDRYLQSPEAPEKIMPVWGQEPRSRYPGPPGPPL</sequence>
<evidence type="ECO:0000259" key="3">
    <source>
        <dbReference type="Pfam" id="PF16313"/>
    </source>
</evidence>
<reference evidence="5" key="2">
    <citation type="submission" date="2020-09" db="EMBL/GenBank/DDBJ databases">
        <authorList>
            <person name="Sun Q."/>
            <person name="Zhou Y."/>
        </authorList>
    </citation>
    <scope>NUCLEOTIDE SEQUENCE</scope>
    <source>
        <strain evidence="5">CGMCC 1.15360</strain>
    </source>
</reference>
<reference evidence="5" key="1">
    <citation type="journal article" date="2014" name="Int. J. Syst. Evol. Microbiol.">
        <title>Complete genome sequence of Corynebacterium casei LMG S-19264T (=DSM 44701T), isolated from a smear-ripened cheese.</title>
        <authorList>
            <consortium name="US DOE Joint Genome Institute (JGI-PGF)"/>
            <person name="Walter F."/>
            <person name="Albersmeier A."/>
            <person name="Kalinowski J."/>
            <person name="Ruckert C."/>
        </authorList>
    </citation>
    <scope>NUCLEOTIDE SEQUENCE</scope>
    <source>
        <strain evidence="5">CGMCC 1.15360</strain>
    </source>
</reference>
<dbReference type="PANTHER" id="PTHR38478:SF1">
    <property type="entry name" value="ZINC DEPENDENT METALLOPROTEASE DOMAIN LIPOPROTEIN"/>
    <property type="match status" value="1"/>
</dbReference>
<feature type="chain" id="PRO_5037850258" description="Peptidase" evidence="2">
    <location>
        <begin position="22"/>
        <end position="814"/>
    </location>
</feature>
<dbReference type="Gene3D" id="3.40.390.10">
    <property type="entry name" value="Collagenase (Catalytic Domain)"/>
    <property type="match status" value="1"/>
</dbReference>
<feature type="domain" description="EcxA zinc-binding" evidence="3">
    <location>
        <begin position="423"/>
        <end position="708"/>
    </location>
</feature>
<dbReference type="CDD" id="cd04276">
    <property type="entry name" value="ZnMc_MMP_like_2"/>
    <property type="match status" value="1"/>
</dbReference>
<dbReference type="SUPFAM" id="SSF55486">
    <property type="entry name" value="Metalloproteases ('zincins'), catalytic domain"/>
    <property type="match status" value="1"/>
</dbReference>
<evidence type="ECO:0000256" key="2">
    <source>
        <dbReference type="SAM" id="SignalP"/>
    </source>
</evidence>
<accession>A0A917DRT7</accession>
<feature type="signal peptide" evidence="2">
    <location>
        <begin position="1"/>
        <end position="21"/>
    </location>
</feature>
<name>A0A917DRT7_9SPHN</name>
<comment type="caution">
    <text evidence="5">The sequence shown here is derived from an EMBL/GenBank/DDBJ whole genome shotgun (WGS) entry which is preliminary data.</text>
</comment>
<dbReference type="GO" id="GO:0008237">
    <property type="term" value="F:metallopeptidase activity"/>
    <property type="evidence" value="ECO:0007669"/>
    <property type="project" value="InterPro"/>
</dbReference>
<dbReference type="PANTHER" id="PTHR38478">
    <property type="entry name" value="PEPTIDASE M1A AND M12B"/>
    <property type="match status" value="1"/>
</dbReference>
<evidence type="ECO:0000313" key="6">
    <source>
        <dbReference type="Proteomes" id="UP000612349"/>
    </source>
</evidence>
<dbReference type="Pfam" id="PF16313">
    <property type="entry name" value="DUF4953"/>
    <property type="match status" value="1"/>
</dbReference>
<dbReference type="Pfam" id="PF17148">
    <property type="entry name" value="DUF5117"/>
    <property type="match status" value="1"/>
</dbReference>
<gene>
    <name evidence="5" type="ORF">GCM10010990_08000</name>
</gene>